<dbReference type="Gramene" id="KZN02843">
    <property type="protein sequence ID" value="KZN02843"/>
    <property type="gene ID" value="DCAR_011599"/>
</dbReference>
<comment type="caution">
    <text evidence="1">The sequence shown here is derived from an EMBL/GenBank/DDBJ whole genome shotgun (WGS) entry which is preliminary data.</text>
</comment>
<sequence>MVYIKDAYVDLALRWLGFMGCTVCDRAKLIRHVLTLDSVGNLVQEGCVLRKLSPDMY</sequence>
<dbReference type="EMBL" id="LNRQ01000003">
    <property type="protein sequence ID" value="KZN02843.1"/>
    <property type="molecule type" value="Genomic_DNA"/>
</dbReference>
<organism evidence="1">
    <name type="scientific">Daucus carota subsp. sativus</name>
    <name type="common">Carrot</name>
    <dbReference type="NCBI Taxonomy" id="79200"/>
    <lineage>
        <taxon>Eukaryota</taxon>
        <taxon>Viridiplantae</taxon>
        <taxon>Streptophyta</taxon>
        <taxon>Embryophyta</taxon>
        <taxon>Tracheophyta</taxon>
        <taxon>Spermatophyta</taxon>
        <taxon>Magnoliopsida</taxon>
        <taxon>eudicotyledons</taxon>
        <taxon>Gunneridae</taxon>
        <taxon>Pentapetalae</taxon>
        <taxon>asterids</taxon>
        <taxon>campanulids</taxon>
        <taxon>Apiales</taxon>
        <taxon>Apiaceae</taxon>
        <taxon>Apioideae</taxon>
        <taxon>Scandiceae</taxon>
        <taxon>Daucinae</taxon>
        <taxon>Daucus</taxon>
        <taxon>Daucus sect. Daucus</taxon>
    </lineage>
</organism>
<proteinExistence type="predicted"/>
<protein>
    <submittedName>
        <fullName evidence="1">Uncharacterized protein</fullName>
    </submittedName>
</protein>
<dbReference type="AlphaFoldDB" id="A0A162ALG0"/>
<evidence type="ECO:0000313" key="1">
    <source>
        <dbReference type="EMBL" id="KZN02843.1"/>
    </source>
</evidence>
<gene>
    <name evidence="1" type="ORF">DCAR_011599</name>
</gene>
<reference evidence="1" key="1">
    <citation type="journal article" date="2016" name="Nat. Genet.">
        <title>A high-quality carrot genome assembly provides new insights into carotenoid accumulation and asterid genome evolution.</title>
        <authorList>
            <person name="Iorizzo M."/>
            <person name="Ellison S."/>
            <person name="Senalik D."/>
            <person name="Zeng P."/>
            <person name="Satapoomin P."/>
            <person name="Huang J."/>
            <person name="Bowman M."/>
            <person name="Iovene M."/>
            <person name="Sanseverino W."/>
            <person name="Cavagnaro P."/>
            <person name="Yildiz M."/>
            <person name="Macko-Podgorni A."/>
            <person name="Moranska E."/>
            <person name="Grzebelus E."/>
            <person name="Grzebelus D."/>
            <person name="Ashrafi H."/>
            <person name="Zheng Z."/>
            <person name="Cheng S."/>
            <person name="Spooner D."/>
            <person name="Van Deynze A."/>
            <person name="Simon P."/>
        </authorList>
    </citation>
    <scope>NUCLEOTIDE SEQUENCE [LARGE SCALE GENOMIC DNA]</scope>
    <source>
        <tissue evidence="1">Leaf</tissue>
    </source>
</reference>
<accession>A0A162ALG0</accession>
<name>A0A162ALG0_DAUCS</name>